<keyword evidence="3 6" id="KW-0378">Hydrolase</keyword>
<dbReference type="Pfam" id="PF05922">
    <property type="entry name" value="Inhibitor_I9"/>
    <property type="match status" value="1"/>
</dbReference>
<evidence type="ECO:0000256" key="3">
    <source>
        <dbReference type="ARBA" id="ARBA00022801"/>
    </source>
</evidence>
<feature type="domain" description="PA" evidence="10">
    <location>
        <begin position="447"/>
        <end position="516"/>
    </location>
</feature>
<dbReference type="Gene3D" id="3.40.50.200">
    <property type="entry name" value="Peptidase S8/S53 domain"/>
    <property type="match status" value="1"/>
</dbReference>
<evidence type="ECO:0000259" key="10">
    <source>
        <dbReference type="Pfam" id="PF02225"/>
    </source>
</evidence>
<dbReference type="SUPFAM" id="SSF52743">
    <property type="entry name" value="Subtilisin-like"/>
    <property type="match status" value="1"/>
</dbReference>
<dbReference type="InterPro" id="IPR045051">
    <property type="entry name" value="SBT"/>
</dbReference>
<keyword evidence="8" id="KW-0732">Signal</keyword>
<evidence type="ECO:0000256" key="1">
    <source>
        <dbReference type="ARBA" id="ARBA00011073"/>
    </source>
</evidence>
<dbReference type="GO" id="GO:0006508">
    <property type="term" value="P:proteolysis"/>
    <property type="evidence" value="ECO:0007669"/>
    <property type="project" value="UniProtKB-KW"/>
</dbReference>
<feature type="domain" description="Peptidase S8/S53" evidence="9">
    <location>
        <begin position="159"/>
        <end position="660"/>
    </location>
</feature>
<evidence type="ECO:0000256" key="2">
    <source>
        <dbReference type="ARBA" id="ARBA00022670"/>
    </source>
</evidence>
<feature type="active site" description="Charge relay system" evidence="5 6">
    <location>
        <position position="168"/>
    </location>
</feature>
<dbReference type="Proteomes" id="UP000475582">
    <property type="component" value="Unassembled WGS sequence"/>
</dbReference>
<feature type="active site" description="Charge relay system" evidence="5 6">
    <location>
        <position position="257"/>
    </location>
</feature>
<evidence type="ECO:0000259" key="12">
    <source>
        <dbReference type="Pfam" id="PF17766"/>
    </source>
</evidence>
<dbReference type="SUPFAM" id="SSF54897">
    <property type="entry name" value="Protease propeptides/inhibitors"/>
    <property type="match status" value="1"/>
</dbReference>
<dbReference type="AlphaFoldDB" id="A0A6L6PEZ4"/>
<keyword evidence="14" id="KW-1185">Reference proteome</keyword>
<dbReference type="InterPro" id="IPR037045">
    <property type="entry name" value="S8pro/Inhibitor_I9_sf"/>
</dbReference>
<keyword evidence="4 6" id="KW-0720">Serine protease</keyword>
<feature type="chain" id="PRO_5026880699" evidence="8">
    <location>
        <begin position="21"/>
        <end position="1052"/>
    </location>
</feature>
<proteinExistence type="inferred from homology"/>
<dbReference type="InterPro" id="IPR023828">
    <property type="entry name" value="Peptidase_S8_Ser-AS"/>
</dbReference>
<dbReference type="CDD" id="cd02120">
    <property type="entry name" value="PA_subtilisin_like"/>
    <property type="match status" value="1"/>
</dbReference>
<keyword evidence="2 6" id="KW-0645">Protease</keyword>
<evidence type="ECO:0000313" key="13">
    <source>
        <dbReference type="EMBL" id="MTV37638.1"/>
    </source>
</evidence>
<dbReference type="InterPro" id="IPR000209">
    <property type="entry name" value="Peptidase_S8/S53_dom"/>
</dbReference>
<dbReference type="Gene3D" id="2.60.40.2310">
    <property type="match status" value="1"/>
</dbReference>
<dbReference type="InterPro" id="IPR003137">
    <property type="entry name" value="PA_domain"/>
</dbReference>
<dbReference type="InterPro" id="IPR010259">
    <property type="entry name" value="S8pro/Inhibitor_I9"/>
</dbReference>
<dbReference type="Pfam" id="PF02225">
    <property type="entry name" value="PA"/>
    <property type="match status" value="1"/>
</dbReference>
<dbReference type="PROSITE" id="PS51892">
    <property type="entry name" value="SUBTILASE"/>
    <property type="match status" value="1"/>
</dbReference>
<protein>
    <submittedName>
        <fullName evidence="13">S8 family serine peptidase</fullName>
    </submittedName>
</protein>
<feature type="signal peptide" evidence="8">
    <location>
        <begin position="1"/>
        <end position="20"/>
    </location>
</feature>
<comment type="caution">
    <text evidence="13">The sequence shown here is derived from an EMBL/GenBank/DDBJ whole genome shotgun (WGS) entry which is preliminary data.</text>
</comment>
<dbReference type="PANTHER" id="PTHR10795">
    <property type="entry name" value="PROPROTEIN CONVERTASE SUBTILISIN/KEXIN"/>
    <property type="match status" value="1"/>
</dbReference>
<evidence type="ECO:0000256" key="8">
    <source>
        <dbReference type="SAM" id="SignalP"/>
    </source>
</evidence>
<feature type="domain" description="Inhibitor I9" evidence="11">
    <location>
        <begin position="31"/>
        <end position="132"/>
    </location>
</feature>
<dbReference type="OrthoDB" id="614750at2"/>
<evidence type="ECO:0000256" key="7">
    <source>
        <dbReference type="SAM" id="MobiDB-lite"/>
    </source>
</evidence>
<dbReference type="Gene3D" id="3.30.70.80">
    <property type="entry name" value="Peptidase S8 propeptide/proteinase inhibitor I9"/>
    <property type="match status" value="1"/>
</dbReference>
<dbReference type="InterPro" id="IPR036852">
    <property type="entry name" value="Peptidase_S8/S53_dom_sf"/>
</dbReference>
<dbReference type="GO" id="GO:0004252">
    <property type="term" value="F:serine-type endopeptidase activity"/>
    <property type="evidence" value="ECO:0007669"/>
    <property type="project" value="UniProtKB-UniRule"/>
</dbReference>
<gene>
    <name evidence="13" type="ORF">GM676_08575</name>
</gene>
<evidence type="ECO:0000256" key="6">
    <source>
        <dbReference type="PROSITE-ProRule" id="PRU01240"/>
    </source>
</evidence>
<dbReference type="PROSITE" id="PS00138">
    <property type="entry name" value="SUBTILASE_SER"/>
    <property type="match status" value="1"/>
</dbReference>
<comment type="similarity">
    <text evidence="1 6">Belongs to the peptidase S8 family.</text>
</comment>
<dbReference type="InterPro" id="IPR046450">
    <property type="entry name" value="PA_dom_sf"/>
</dbReference>
<dbReference type="Gene3D" id="2.60.120.380">
    <property type="match status" value="1"/>
</dbReference>
<evidence type="ECO:0000259" key="11">
    <source>
        <dbReference type="Pfam" id="PF05922"/>
    </source>
</evidence>
<name>A0A6L6PEZ4_9BURK</name>
<evidence type="ECO:0000256" key="5">
    <source>
        <dbReference type="PIRSR" id="PIRSR615500-1"/>
    </source>
</evidence>
<dbReference type="InterPro" id="IPR041469">
    <property type="entry name" value="Subtilisin-like_FN3"/>
</dbReference>
<accession>A0A6L6PEZ4</accession>
<feature type="domain" description="Subtilisin-like protease fibronectin type-III" evidence="12">
    <location>
        <begin position="722"/>
        <end position="815"/>
    </location>
</feature>
<evidence type="ECO:0000313" key="14">
    <source>
        <dbReference type="Proteomes" id="UP000475582"/>
    </source>
</evidence>
<reference evidence="13 14" key="1">
    <citation type="submission" date="2019-11" db="EMBL/GenBank/DDBJ databases">
        <title>Type strains purchased from KCTC, JCM and DSMZ.</title>
        <authorList>
            <person name="Lu H."/>
        </authorList>
    </citation>
    <scope>NUCLEOTIDE SEQUENCE [LARGE SCALE GENOMIC DNA]</scope>
    <source>
        <strain evidence="13 14">KCTC 22382</strain>
    </source>
</reference>
<feature type="active site" description="Charge relay system" evidence="5 6">
    <location>
        <position position="610"/>
    </location>
</feature>
<dbReference type="InterPro" id="IPR015500">
    <property type="entry name" value="Peptidase_S8_subtilisin-rel"/>
</dbReference>
<dbReference type="RefSeq" id="WP_155463106.1">
    <property type="nucleotide sequence ID" value="NZ_WNKY01000006.1"/>
</dbReference>
<dbReference type="EMBL" id="WNKY01000006">
    <property type="protein sequence ID" value="MTV37638.1"/>
    <property type="molecule type" value="Genomic_DNA"/>
</dbReference>
<evidence type="ECO:0000259" key="9">
    <source>
        <dbReference type="Pfam" id="PF00082"/>
    </source>
</evidence>
<evidence type="ECO:0000256" key="4">
    <source>
        <dbReference type="ARBA" id="ARBA00022825"/>
    </source>
</evidence>
<dbReference type="Pfam" id="PF00082">
    <property type="entry name" value="Peptidase_S8"/>
    <property type="match status" value="1"/>
</dbReference>
<organism evidence="13 14">
    <name type="scientific">Duganella radicis</name>
    <dbReference type="NCBI Taxonomy" id="551988"/>
    <lineage>
        <taxon>Bacteria</taxon>
        <taxon>Pseudomonadati</taxon>
        <taxon>Pseudomonadota</taxon>
        <taxon>Betaproteobacteria</taxon>
        <taxon>Burkholderiales</taxon>
        <taxon>Oxalobacteraceae</taxon>
        <taxon>Telluria group</taxon>
        <taxon>Duganella</taxon>
    </lineage>
</organism>
<sequence length="1052" mass="106346">MKLKLRPVTTAVLLTLSAMAATAHAEAERKSYIVQLVDKPVATYTGQVAGLAATMPAQGQRLNVDAADVQAYISYLESKQNDVISTVANAEVTHKYDVVFNGFAALLTDDEVRALKKNSGVASITADSIMQMDDSYVNSFIGLDKPGGLWSQLGAGAAGEDIVIGIVDGGIWPENPSYADREDDNGNPSHTGSKLVYGAPPVTWKGGCDAGEGFSVANCNNKLIGARYYKPAAQTLHWTEFNSARDSVAGTEGQGGHGSHTSSTAGGNGNVSVLTGGLNLGKTSGVAPRARIAAYKVCWTDGVTGKNGCATANSVAAINQAVKDGVNVINFSIGPSTGGGTFNEATEQAFFGAAAAGVFVAASAGNQGPTATAPAPVAHISPWLTTVGNSTHDRLYLADAALGSGATVTGVSSNANTPSAPLILSTDAGVAGADPVKLGQCFGPADSMSPLLDPAKVTGKILVCNRGDNVLVNKSANGKTAGAVGVIIANVEGGATTTLSQPHTLSTIHITKENGKIVKDYVAANPASANGSLGNLRATVDTSVKAPIMNGSSSRGPNVASANILKPDLTAPGTDILAAVTADLTKDQRNAVAAGGAAPVTDWAFYTGTSMASPHVAGVAALLKQRHPDWTPAAIKSALMTTAYDTYTDGLTSGVAWDATARNTGTLPWAQGAGHIAPTSAADPGLVYDIAPVDYARFLCGQGLIYTAAQCTSFGGSIAAQNLNLASLTAGNVLGSITLTRTVTNVGNTTATYNASASVPGYAVVVSPSQLVLAPGAKASFTVKVTRIDAPIDTWTYGKLVWSDGSHNVRSPLTVRGSALAAPAGVYSEATSGSKIITIGTGFAGSMSAVKGGLIPASQETRTVVQGTSLSTANAQCAAGGSAGVNLHNVTIPAGTIAARFSLFDDEVTGATPGLSDLDMVVIKGTTVVGSSGGDTANESVQLLNPAAGDYKVCVVGYAPKGGSATYVLSSWLVNSASTGGNFKVNVPSSATIGGTATVGISWSGLPVGKRYVGAVNFLLGGVKQGTTVVDVDTTDPLPLFQNSRVKQALAF</sequence>
<dbReference type="SUPFAM" id="SSF52025">
    <property type="entry name" value="PA domain"/>
    <property type="match status" value="1"/>
</dbReference>
<dbReference type="PRINTS" id="PR00723">
    <property type="entry name" value="SUBTILISIN"/>
</dbReference>
<dbReference type="Gene3D" id="3.50.30.30">
    <property type="match status" value="1"/>
</dbReference>
<feature type="region of interest" description="Disordered" evidence="7">
    <location>
        <begin position="247"/>
        <end position="268"/>
    </location>
</feature>
<dbReference type="Pfam" id="PF17766">
    <property type="entry name" value="fn3_6"/>
    <property type="match status" value="1"/>
</dbReference>